<sequence length="50" mass="5887">MRINDYTVISKCDKCGKPVLTPAFWVGKGKDGTQYPRPKYKTCRHQEERR</sequence>
<name>A0A6M3XLX4_9ZZZZ</name>
<reference evidence="2" key="1">
    <citation type="submission" date="2020-03" db="EMBL/GenBank/DDBJ databases">
        <title>The deep terrestrial virosphere.</title>
        <authorList>
            <person name="Holmfeldt K."/>
            <person name="Nilsson E."/>
            <person name="Simone D."/>
            <person name="Lopez-Fernandez M."/>
            <person name="Wu X."/>
            <person name="de Brujin I."/>
            <person name="Lundin D."/>
            <person name="Andersson A."/>
            <person name="Bertilsson S."/>
            <person name="Dopson M."/>
        </authorList>
    </citation>
    <scope>NUCLEOTIDE SEQUENCE</scope>
    <source>
        <strain evidence="2">TM448B01398</strain>
    </source>
</reference>
<evidence type="ECO:0000313" key="2">
    <source>
        <dbReference type="EMBL" id="QJH98796.1"/>
    </source>
</evidence>
<accession>A0A6M3XLX4</accession>
<proteinExistence type="predicted"/>
<feature type="region of interest" description="Disordered" evidence="1">
    <location>
        <begin position="29"/>
        <end position="50"/>
    </location>
</feature>
<gene>
    <name evidence="2" type="ORF">TM448B01398_0006</name>
</gene>
<protein>
    <submittedName>
        <fullName evidence="2">Uncharacterized protein</fullName>
    </submittedName>
</protein>
<dbReference type="EMBL" id="MT144753">
    <property type="protein sequence ID" value="QJH98796.1"/>
    <property type="molecule type" value="Genomic_DNA"/>
</dbReference>
<evidence type="ECO:0000256" key="1">
    <source>
        <dbReference type="SAM" id="MobiDB-lite"/>
    </source>
</evidence>
<dbReference type="AlphaFoldDB" id="A0A6M3XLX4"/>
<organism evidence="2">
    <name type="scientific">viral metagenome</name>
    <dbReference type="NCBI Taxonomy" id="1070528"/>
    <lineage>
        <taxon>unclassified sequences</taxon>
        <taxon>metagenomes</taxon>
        <taxon>organismal metagenomes</taxon>
    </lineage>
</organism>